<name>A0A0L6VM15_9BASI</name>
<keyword evidence="2" id="KW-1185">Reference proteome</keyword>
<reference evidence="1 2" key="1">
    <citation type="submission" date="2015-08" db="EMBL/GenBank/DDBJ databases">
        <title>Next Generation Sequencing and Analysis of the Genome of Puccinia sorghi L Schw, the Causal Agent of Maize Common Rust.</title>
        <authorList>
            <person name="Rochi L."/>
            <person name="Burguener G."/>
            <person name="Darino M."/>
            <person name="Turjanski A."/>
            <person name="Kreff E."/>
            <person name="Dieguez M.J."/>
            <person name="Sacco F."/>
        </authorList>
    </citation>
    <scope>NUCLEOTIDE SEQUENCE [LARGE SCALE GENOMIC DNA]</scope>
    <source>
        <strain evidence="1 2">RO10H11247</strain>
    </source>
</reference>
<proteinExistence type="predicted"/>
<sequence length="600" mass="69359">MFYVSFGASEDLPQGFLSIYLWVFLSSRFFMLADTRVPTLVLQEKWEIEKQYYNLYIVQKVAQGHVVDSCSNQKLVFFFFKFLPLSGHSSKQTTVALAAPKIWEKVLPSGTMKNLENEASYYNVKRGVLGKLEDHTETCCEVYGPYRGRYWSSLRINDFISRIKGRIKHKPPCKIKRGPERIGQEQDRNREQVLELGRYGRQEQRLGTGTGTGFIGEHCLTGSCIKMDAISQSAKFIFQGTPSFSGYQGKPHTNPTFLKKVKSVCMISNYSILTVELVCHSHIFSHMQSYKWACSLHSPVSPKLFGFKWKKDNSASSVFKLRSEYFCMCWCELLPKAGPQVSEYFTQADHGCNQSKVLMTAEWGLYIYEGNYPENIHLDLPYLITLYTNIGALCFKLFIFNPEEGRFEMVPKNRVPSFQELLLYILHCLQHFIRCTSLMKHKNGNCKLLMKSIKQEVIFSVSSSFYLLLTDLRHFYDFWKNNSEKSLPKKDSILNKSIYFTFIFLSKKIFFYTRYISSNKIHSFISICSVILLYARTLVKNSIFPQNKTNQNHLYHHRAQRNLTAISLSYSPVSLFLTSKSSSPLVISVSDLLLYSSFDF</sequence>
<dbReference type="Proteomes" id="UP000037035">
    <property type="component" value="Unassembled WGS sequence"/>
</dbReference>
<dbReference type="VEuPathDB" id="FungiDB:VP01_1354g2"/>
<protein>
    <submittedName>
        <fullName evidence="1">Uncharacterized protein</fullName>
    </submittedName>
</protein>
<dbReference type="EMBL" id="LAVV01003943">
    <property type="protein sequence ID" value="KNZ61811.1"/>
    <property type="molecule type" value="Genomic_DNA"/>
</dbReference>
<gene>
    <name evidence="1" type="ORF">VP01_1354g2</name>
</gene>
<dbReference type="AlphaFoldDB" id="A0A0L6VM15"/>
<accession>A0A0L6VM15</accession>
<organism evidence="1 2">
    <name type="scientific">Puccinia sorghi</name>
    <dbReference type="NCBI Taxonomy" id="27349"/>
    <lineage>
        <taxon>Eukaryota</taxon>
        <taxon>Fungi</taxon>
        <taxon>Dikarya</taxon>
        <taxon>Basidiomycota</taxon>
        <taxon>Pucciniomycotina</taxon>
        <taxon>Pucciniomycetes</taxon>
        <taxon>Pucciniales</taxon>
        <taxon>Pucciniaceae</taxon>
        <taxon>Puccinia</taxon>
    </lineage>
</organism>
<evidence type="ECO:0000313" key="2">
    <source>
        <dbReference type="Proteomes" id="UP000037035"/>
    </source>
</evidence>
<evidence type="ECO:0000313" key="1">
    <source>
        <dbReference type="EMBL" id="KNZ61811.1"/>
    </source>
</evidence>
<comment type="caution">
    <text evidence="1">The sequence shown here is derived from an EMBL/GenBank/DDBJ whole genome shotgun (WGS) entry which is preliminary data.</text>
</comment>